<name>A0ABP8H0L4_9BURK</name>
<keyword evidence="2" id="KW-0813">Transport</keyword>
<protein>
    <recommendedName>
        <fullName evidence="5">SecA family profile domain-containing protein</fullName>
    </recommendedName>
</protein>
<evidence type="ECO:0000313" key="6">
    <source>
        <dbReference type="EMBL" id="GAA4332694.1"/>
    </source>
</evidence>
<dbReference type="InterPro" id="IPR036670">
    <property type="entry name" value="SecA_X-link_sf"/>
</dbReference>
<evidence type="ECO:0000256" key="2">
    <source>
        <dbReference type="ARBA" id="ARBA00022927"/>
    </source>
</evidence>
<dbReference type="Proteomes" id="UP001501671">
    <property type="component" value="Unassembled WGS sequence"/>
</dbReference>
<proteinExistence type="predicted"/>
<organism evidence="6 7">
    <name type="scientific">Pigmentiphaga soli</name>
    <dbReference type="NCBI Taxonomy" id="1007095"/>
    <lineage>
        <taxon>Bacteria</taxon>
        <taxon>Pseudomonadati</taxon>
        <taxon>Pseudomonadota</taxon>
        <taxon>Betaproteobacteria</taxon>
        <taxon>Burkholderiales</taxon>
        <taxon>Alcaligenaceae</taxon>
        <taxon>Pigmentiphaga</taxon>
    </lineage>
</organism>
<dbReference type="Gene3D" id="3.40.50.300">
    <property type="entry name" value="P-loop containing nucleotide triphosphate hydrolases"/>
    <property type="match status" value="1"/>
</dbReference>
<dbReference type="Gene3D" id="3.90.1440.10">
    <property type="entry name" value="SecA, preprotein cross-linking domain"/>
    <property type="match status" value="1"/>
</dbReference>
<dbReference type="SUPFAM" id="SSF81767">
    <property type="entry name" value="Pre-protein crosslinking domain of SecA"/>
    <property type="match status" value="1"/>
</dbReference>
<dbReference type="EMBL" id="BAABFO010000009">
    <property type="protein sequence ID" value="GAA4332694.1"/>
    <property type="molecule type" value="Genomic_DNA"/>
</dbReference>
<keyword evidence="1" id="KW-1003">Cell membrane</keyword>
<dbReference type="SUPFAM" id="SSF52540">
    <property type="entry name" value="P-loop containing nucleoside triphosphate hydrolases"/>
    <property type="match status" value="1"/>
</dbReference>
<dbReference type="PANTHER" id="PTHR30612:SF0">
    <property type="entry name" value="CHLOROPLAST PROTEIN-TRANSPORTING ATPASE"/>
    <property type="match status" value="1"/>
</dbReference>
<gene>
    <name evidence="6" type="ORF">GCM10023144_23040</name>
</gene>
<dbReference type="PROSITE" id="PS51196">
    <property type="entry name" value="SECA_MOTOR_DEAD"/>
    <property type="match status" value="1"/>
</dbReference>
<evidence type="ECO:0000256" key="3">
    <source>
        <dbReference type="ARBA" id="ARBA00023010"/>
    </source>
</evidence>
<dbReference type="Pfam" id="PF07517">
    <property type="entry name" value="SecA_DEAD"/>
    <property type="match status" value="1"/>
</dbReference>
<keyword evidence="3" id="KW-0811">Translocation</keyword>
<evidence type="ECO:0000256" key="1">
    <source>
        <dbReference type="ARBA" id="ARBA00022475"/>
    </source>
</evidence>
<keyword evidence="7" id="KW-1185">Reference proteome</keyword>
<evidence type="ECO:0000256" key="4">
    <source>
        <dbReference type="SAM" id="MobiDB-lite"/>
    </source>
</evidence>
<dbReference type="InterPro" id="IPR027417">
    <property type="entry name" value="P-loop_NTPase"/>
</dbReference>
<reference evidence="7" key="1">
    <citation type="journal article" date="2019" name="Int. J. Syst. Evol. Microbiol.">
        <title>The Global Catalogue of Microorganisms (GCM) 10K type strain sequencing project: providing services to taxonomists for standard genome sequencing and annotation.</title>
        <authorList>
            <consortium name="The Broad Institute Genomics Platform"/>
            <consortium name="The Broad Institute Genome Sequencing Center for Infectious Disease"/>
            <person name="Wu L."/>
            <person name="Ma J."/>
        </authorList>
    </citation>
    <scope>NUCLEOTIDE SEQUENCE [LARGE SCALE GENOMIC DNA]</scope>
    <source>
        <strain evidence="7">JCM 17666</strain>
    </source>
</reference>
<dbReference type="InterPro" id="IPR014018">
    <property type="entry name" value="SecA_motor_DEAD"/>
</dbReference>
<dbReference type="SMART" id="SM00957">
    <property type="entry name" value="SecA_DEAD"/>
    <property type="match status" value="1"/>
</dbReference>
<dbReference type="PRINTS" id="PR00906">
    <property type="entry name" value="SECA"/>
</dbReference>
<dbReference type="InterPro" id="IPR000185">
    <property type="entry name" value="SecA"/>
</dbReference>
<keyword evidence="1" id="KW-0472">Membrane</keyword>
<sequence>MLPNPDSGARSTAPVEIRKPWAGRIGLPGWWRLLAWRRRPALRADLQAALRAAGRLAQMPDEDFDRLLGETRRTLRAAVARTGEGGMLSHRAQAMAVLAEAAHRQLGQRPERGQLMAAMAMVAGQVAEAGPCSGKTLAIALAAAFCAWTGRVCHVIVATDALVMRDAADMTPFYARCGLSAAALPAQAQADAAAFAYRAEVLYATARRVLHDSLREKQGAGPGPARRGAAAGPVAAHDGLQMALVDDADRVMIDDAGMPFIVSEPGSNPVLLEAIELARALCERFVAGRHYRFEQNGHRLVFTAAGQELLDAVAAELPPLWRAQRRRDELLMQAIIVRDRLVRGVHYNVQKDPFGDGMRIAFTDVPVADLLPERTLHVGLTQALEAREGLPLSHPPRTSERISYQAFFGRYQHLGGAAGDLRGLENELWRVYGAVVQRVAAPAATRAAVRHEVVPDAAAGLAVAAESAAVWGAQGHAVLIGLRRVDAFRPLVEALQGRNARLRVLGVAPPRADDWVLAAGEVLVVPEALLLGADLKLERPRTPVALVLPEALDSTRAERSFWARGARLDTERVGLRLIALDQRAVPAWLRRLAADATADAGAPPAAALGLRLLLRRILYRARRRAARGARWQRHQLFLHEQQLRLQLAFAAARGTPPALQGAGRSASSFPGDPHAKH</sequence>
<feature type="region of interest" description="Disordered" evidence="4">
    <location>
        <begin position="656"/>
        <end position="677"/>
    </location>
</feature>
<evidence type="ECO:0000259" key="5">
    <source>
        <dbReference type="PROSITE" id="PS51196"/>
    </source>
</evidence>
<dbReference type="InterPro" id="IPR011115">
    <property type="entry name" value="SecA_DEAD"/>
</dbReference>
<keyword evidence="2" id="KW-0653">Protein transport</keyword>
<feature type="domain" description="SecA family profile" evidence="5">
    <location>
        <begin position="24"/>
        <end position="677"/>
    </location>
</feature>
<dbReference type="PANTHER" id="PTHR30612">
    <property type="entry name" value="SECA INNER MEMBRANE COMPONENT OF SEC PROTEIN SECRETION SYSTEM"/>
    <property type="match status" value="1"/>
</dbReference>
<accession>A0ABP8H0L4</accession>
<evidence type="ECO:0000313" key="7">
    <source>
        <dbReference type="Proteomes" id="UP001501671"/>
    </source>
</evidence>
<comment type="caution">
    <text evidence="6">The sequence shown here is derived from an EMBL/GenBank/DDBJ whole genome shotgun (WGS) entry which is preliminary data.</text>
</comment>